<comment type="similarity">
    <text evidence="2">Belongs to the MipA/OmpV family.</text>
</comment>
<proteinExistence type="inferred from homology"/>
<dbReference type="Pfam" id="PF06629">
    <property type="entry name" value="MipA"/>
    <property type="match status" value="1"/>
</dbReference>
<dbReference type="PANTHER" id="PTHR38776:SF1">
    <property type="entry name" value="MLTA-INTERACTING PROTEIN-RELATED"/>
    <property type="match status" value="1"/>
</dbReference>
<dbReference type="GO" id="GO:0009279">
    <property type="term" value="C:cell outer membrane"/>
    <property type="evidence" value="ECO:0007669"/>
    <property type="project" value="UniProtKB-SubCell"/>
</dbReference>
<evidence type="ECO:0000256" key="4">
    <source>
        <dbReference type="ARBA" id="ARBA00023136"/>
    </source>
</evidence>
<dbReference type="PANTHER" id="PTHR38776">
    <property type="entry name" value="MLTA-INTERACTING PROTEIN-RELATED"/>
    <property type="match status" value="1"/>
</dbReference>
<accession>A0A969W7T8</accession>
<feature type="chain" id="PRO_5038144665" evidence="6">
    <location>
        <begin position="25"/>
        <end position="262"/>
    </location>
</feature>
<keyword evidence="8" id="KW-1185">Reference proteome</keyword>
<comment type="subcellular location">
    <subcellularLocation>
        <location evidence="1">Cell outer membrane</location>
    </subcellularLocation>
</comment>
<evidence type="ECO:0000256" key="1">
    <source>
        <dbReference type="ARBA" id="ARBA00004442"/>
    </source>
</evidence>
<name>A0A969W7T8_9GAMM</name>
<evidence type="ECO:0000256" key="3">
    <source>
        <dbReference type="ARBA" id="ARBA00022729"/>
    </source>
</evidence>
<organism evidence="7 8">
    <name type="scientific">Solimonas marina</name>
    <dbReference type="NCBI Taxonomy" id="2714601"/>
    <lineage>
        <taxon>Bacteria</taxon>
        <taxon>Pseudomonadati</taxon>
        <taxon>Pseudomonadota</taxon>
        <taxon>Gammaproteobacteria</taxon>
        <taxon>Nevskiales</taxon>
        <taxon>Nevskiaceae</taxon>
        <taxon>Solimonas</taxon>
    </lineage>
</organism>
<keyword evidence="4" id="KW-0472">Membrane</keyword>
<dbReference type="EMBL" id="JAAVXB010000002">
    <property type="protein sequence ID" value="NKF21479.1"/>
    <property type="molecule type" value="Genomic_DNA"/>
</dbReference>
<dbReference type="Proteomes" id="UP000653472">
    <property type="component" value="Unassembled WGS sequence"/>
</dbReference>
<dbReference type="RefSeq" id="WP_168146743.1">
    <property type="nucleotide sequence ID" value="NZ_JAAVXB010000002.1"/>
</dbReference>
<evidence type="ECO:0000313" key="7">
    <source>
        <dbReference type="EMBL" id="NKF21479.1"/>
    </source>
</evidence>
<evidence type="ECO:0000256" key="6">
    <source>
        <dbReference type="SAM" id="SignalP"/>
    </source>
</evidence>
<keyword evidence="3 6" id="KW-0732">Signal</keyword>
<evidence type="ECO:0000256" key="2">
    <source>
        <dbReference type="ARBA" id="ARBA00005722"/>
    </source>
</evidence>
<sequence>MLRSRNARLALGALLAVPVWTAHAQTTDAPHNRIGIGVATIPDYPGSDERRTVPLPVLSLRLGDTPFYLGNPLGGTPLQAGLALPLRSHWLFGLALSTQVVDPRDASRDDRLDDLGNIDRTALGSAFIAYRARRFSATLRSTSDIGGQHQGTTVDLGLRVRHPFGAHWVLSTGPNLRWANGEHMQTYFGVDPIAHPTTSLPAYDAGAGIQSVGGTVQLGYRLGDWTLAGLVNGERLQGDAKDSPIVEQRHNFSAGLTASYSF</sequence>
<dbReference type="InterPro" id="IPR010583">
    <property type="entry name" value="MipA"/>
</dbReference>
<gene>
    <name evidence="7" type="ORF">G7Y82_04050</name>
</gene>
<comment type="caution">
    <text evidence="7">The sequence shown here is derived from an EMBL/GenBank/DDBJ whole genome shotgun (WGS) entry which is preliminary data.</text>
</comment>
<reference evidence="7" key="1">
    <citation type="submission" date="2020-03" db="EMBL/GenBank/DDBJ databases">
        <title>Solimonas marina sp. nov., isolated from deep seawater of the Pacific Ocean.</title>
        <authorList>
            <person name="Liu X."/>
            <person name="Lai Q."/>
            <person name="Sun F."/>
            <person name="Gai Y."/>
            <person name="Li G."/>
            <person name="Shao Z."/>
        </authorList>
    </citation>
    <scope>NUCLEOTIDE SEQUENCE</scope>
    <source>
        <strain evidence="7">C16B3</strain>
    </source>
</reference>
<evidence type="ECO:0000256" key="5">
    <source>
        <dbReference type="ARBA" id="ARBA00023237"/>
    </source>
</evidence>
<evidence type="ECO:0000313" key="8">
    <source>
        <dbReference type="Proteomes" id="UP000653472"/>
    </source>
</evidence>
<protein>
    <submittedName>
        <fullName evidence="7">MipA/OmpV family protein</fullName>
    </submittedName>
</protein>
<dbReference type="AlphaFoldDB" id="A0A969W7T8"/>
<feature type="signal peptide" evidence="6">
    <location>
        <begin position="1"/>
        <end position="24"/>
    </location>
</feature>
<keyword evidence="5" id="KW-0998">Cell outer membrane</keyword>